<gene>
    <name evidence="1" type="ORF">GCM10022231_23940</name>
</gene>
<evidence type="ECO:0000313" key="2">
    <source>
        <dbReference type="Proteomes" id="UP001418444"/>
    </source>
</evidence>
<name>A0ABP7PCF9_9ACTN</name>
<organism evidence="1 2">
    <name type="scientific">Gordonia caeni</name>
    <dbReference type="NCBI Taxonomy" id="1007097"/>
    <lineage>
        <taxon>Bacteria</taxon>
        <taxon>Bacillati</taxon>
        <taxon>Actinomycetota</taxon>
        <taxon>Actinomycetes</taxon>
        <taxon>Mycobacteriales</taxon>
        <taxon>Gordoniaceae</taxon>
        <taxon>Gordonia</taxon>
    </lineage>
</organism>
<accession>A0ABP7PCF9</accession>
<sequence>MTAQLDLLDLLAETADEPPRPEPKRTPLRLTDDEKLVIWWQQTRLALPSLAVRTDWTIRTLRDSYSGGGDYRIGRSWDKTRITVTFHDRSPAYGGDCPPSCRQHGPDLGAYTHLCAPGARGHGNGFTDTGRTHTAELRWTRLAKWMTSLTDADRSEIAACGQHWLALPRLHWPLTRLLGPRPALDAVFQETQ</sequence>
<comment type="caution">
    <text evidence="1">The sequence shown here is derived from an EMBL/GenBank/DDBJ whole genome shotgun (WGS) entry which is preliminary data.</text>
</comment>
<reference evidence="2" key="1">
    <citation type="journal article" date="2019" name="Int. J. Syst. Evol. Microbiol.">
        <title>The Global Catalogue of Microorganisms (GCM) 10K type strain sequencing project: providing services to taxonomists for standard genome sequencing and annotation.</title>
        <authorList>
            <consortium name="The Broad Institute Genomics Platform"/>
            <consortium name="The Broad Institute Genome Sequencing Center for Infectious Disease"/>
            <person name="Wu L."/>
            <person name="Ma J."/>
        </authorList>
    </citation>
    <scope>NUCLEOTIDE SEQUENCE [LARGE SCALE GENOMIC DNA]</scope>
    <source>
        <strain evidence="2">JCM 16923</strain>
    </source>
</reference>
<protein>
    <recommendedName>
        <fullName evidence="3">Transposase</fullName>
    </recommendedName>
</protein>
<dbReference type="Proteomes" id="UP001418444">
    <property type="component" value="Unassembled WGS sequence"/>
</dbReference>
<proteinExistence type="predicted"/>
<keyword evidence="2" id="KW-1185">Reference proteome</keyword>
<dbReference type="RefSeq" id="WP_344783996.1">
    <property type="nucleotide sequence ID" value="NZ_BAAAZW010000006.1"/>
</dbReference>
<evidence type="ECO:0008006" key="3">
    <source>
        <dbReference type="Google" id="ProtNLM"/>
    </source>
</evidence>
<dbReference type="EMBL" id="BAAAZW010000006">
    <property type="protein sequence ID" value="GAA3962926.1"/>
    <property type="molecule type" value="Genomic_DNA"/>
</dbReference>
<evidence type="ECO:0000313" key="1">
    <source>
        <dbReference type="EMBL" id="GAA3962926.1"/>
    </source>
</evidence>